<comment type="caution">
    <text evidence="3">The sequence shown here is derived from an EMBL/GenBank/DDBJ whole genome shotgun (WGS) entry which is preliminary data.</text>
</comment>
<dbReference type="HAMAP" id="MF_01940">
    <property type="entry name" value="RNA_CPDase"/>
    <property type="match status" value="1"/>
</dbReference>
<organism evidence="3">
    <name type="scientific">marine sediment metagenome</name>
    <dbReference type="NCBI Taxonomy" id="412755"/>
    <lineage>
        <taxon>unclassified sequences</taxon>
        <taxon>metagenomes</taxon>
        <taxon>ecological metagenomes</taxon>
    </lineage>
</organism>
<feature type="domain" description="Phosphoesterase HXTX" evidence="2">
    <location>
        <begin position="86"/>
        <end position="166"/>
    </location>
</feature>
<dbReference type="AlphaFoldDB" id="A0A0F9B9Y5"/>
<protein>
    <recommendedName>
        <fullName evidence="2">Phosphoesterase HXTX domain-containing protein</fullName>
    </recommendedName>
</protein>
<evidence type="ECO:0000259" key="2">
    <source>
        <dbReference type="Pfam" id="PF02834"/>
    </source>
</evidence>
<dbReference type="NCBIfam" id="TIGR02258">
    <property type="entry name" value="2_5_ligase"/>
    <property type="match status" value="1"/>
</dbReference>
<sequence>EATVQRLAEAQEALKAAGAIVRWVSPGNMHLTVKFLGPVEDQQLPDVCRAAEEIAGKVAPFEFAATALTSVPPAGQMRMVWCGIDEPTGRLAEMAELAELAYAEIGFKPEIRQFQPHLTLGRVKSGRNVPQLRQAVAAFADSGFGAQRAEEFIVFGSELGRGGPTYTPLATAALKGQDFLE</sequence>
<dbReference type="GO" id="GO:0004113">
    <property type="term" value="F:2',3'-cyclic-nucleotide 3'-phosphodiesterase activity"/>
    <property type="evidence" value="ECO:0007669"/>
    <property type="project" value="InterPro"/>
</dbReference>
<proteinExistence type="inferred from homology"/>
<dbReference type="Gene3D" id="3.90.1140.10">
    <property type="entry name" value="Cyclic phosphodiesterase"/>
    <property type="match status" value="1"/>
</dbReference>
<dbReference type="GO" id="GO:0008664">
    <property type="term" value="F:RNA 2',3'-cyclic 3'-phosphodiesterase activity"/>
    <property type="evidence" value="ECO:0007669"/>
    <property type="project" value="InterPro"/>
</dbReference>
<dbReference type="PANTHER" id="PTHR35561">
    <property type="entry name" value="RNA 2',3'-CYCLIC PHOSPHODIESTERASE"/>
    <property type="match status" value="1"/>
</dbReference>
<feature type="domain" description="Phosphoesterase HXTX" evidence="2">
    <location>
        <begin position="4"/>
        <end position="78"/>
    </location>
</feature>
<gene>
    <name evidence="3" type="ORF">LCGC14_2475310</name>
</gene>
<feature type="non-terminal residue" evidence="3">
    <location>
        <position position="1"/>
    </location>
</feature>
<dbReference type="PANTHER" id="PTHR35561:SF1">
    <property type="entry name" value="RNA 2',3'-CYCLIC PHOSPHODIESTERASE"/>
    <property type="match status" value="1"/>
</dbReference>
<evidence type="ECO:0000256" key="1">
    <source>
        <dbReference type="ARBA" id="ARBA00022801"/>
    </source>
</evidence>
<dbReference type="SUPFAM" id="SSF55144">
    <property type="entry name" value="LigT-like"/>
    <property type="match status" value="1"/>
</dbReference>
<name>A0A0F9B9Y5_9ZZZZ</name>
<dbReference type="InterPro" id="IPR014051">
    <property type="entry name" value="Phosphoesterase_HXTX"/>
</dbReference>
<dbReference type="Pfam" id="PF02834">
    <property type="entry name" value="LigT_PEase"/>
    <property type="match status" value="2"/>
</dbReference>
<dbReference type="InterPro" id="IPR009097">
    <property type="entry name" value="Cyclic_Pdiesterase"/>
</dbReference>
<reference evidence="3" key="1">
    <citation type="journal article" date="2015" name="Nature">
        <title>Complex archaea that bridge the gap between prokaryotes and eukaryotes.</title>
        <authorList>
            <person name="Spang A."/>
            <person name="Saw J.H."/>
            <person name="Jorgensen S.L."/>
            <person name="Zaremba-Niedzwiedzka K."/>
            <person name="Martijn J."/>
            <person name="Lind A.E."/>
            <person name="van Eijk R."/>
            <person name="Schleper C."/>
            <person name="Guy L."/>
            <person name="Ettema T.J."/>
        </authorList>
    </citation>
    <scope>NUCLEOTIDE SEQUENCE</scope>
</reference>
<keyword evidence="1" id="KW-0378">Hydrolase</keyword>
<dbReference type="EMBL" id="LAZR01038862">
    <property type="protein sequence ID" value="KKL18460.1"/>
    <property type="molecule type" value="Genomic_DNA"/>
</dbReference>
<evidence type="ECO:0000313" key="3">
    <source>
        <dbReference type="EMBL" id="KKL18460.1"/>
    </source>
</evidence>
<dbReference type="InterPro" id="IPR004175">
    <property type="entry name" value="RNA_CPDase"/>
</dbReference>
<accession>A0A0F9B9Y5</accession>